<evidence type="ECO:0000313" key="2">
    <source>
        <dbReference type="EMBL" id="GJN89498.1"/>
    </source>
</evidence>
<evidence type="ECO:0000313" key="3">
    <source>
        <dbReference type="Proteomes" id="UP001342314"/>
    </source>
</evidence>
<accession>A0AAV5GLF2</accession>
<proteinExistence type="predicted"/>
<keyword evidence="3" id="KW-1185">Reference proteome</keyword>
<comment type="caution">
    <text evidence="2">The sequence shown here is derived from an EMBL/GenBank/DDBJ whole genome shotgun (WGS) entry which is preliminary data.</text>
</comment>
<sequence length="327" mass="36468">MRTIADCEATVNAEADDEREKEAMRRDLDALQQQLVTVIQELADTKSVAIAASEVSLNELARCVGEALYEGHLKPYLEGLKEASKCQDPSFEVPAFDYHRFVFGLVQQNMIASIDPDTLPSPVDEADGDAAYALWVELEDWDFWDLFEAVASADLRTRATMAEAQRAAVKDQIRAMEAVHDALRHRRLEDPAAPSAEYHYRAQPIPFTHPDSPALPEHIANELFTDVSGTNGETCHQCTAIGSFFALLNDLVRISEERGSSAVSPAEVIVCVALRAFVERHPLHDPTWRGRLRKEWLEGYAQKFARAAAFAVPRGFDRNPAARSSRF</sequence>
<dbReference type="Proteomes" id="UP001342314">
    <property type="component" value="Unassembled WGS sequence"/>
</dbReference>
<evidence type="ECO:0000256" key="1">
    <source>
        <dbReference type="SAM" id="Coils"/>
    </source>
</evidence>
<reference evidence="2 3" key="1">
    <citation type="submission" date="2021-12" db="EMBL/GenBank/DDBJ databases">
        <title>High titer production of polyol ester of fatty acids by Rhodotorula paludigena BS15 towards product separation-free biomass refinery.</title>
        <authorList>
            <person name="Mano J."/>
            <person name="Ono H."/>
            <person name="Tanaka T."/>
            <person name="Naito K."/>
            <person name="Sushida H."/>
            <person name="Ike M."/>
            <person name="Tokuyasu K."/>
            <person name="Kitaoka M."/>
        </authorList>
    </citation>
    <scope>NUCLEOTIDE SEQUENCE [LARGE SCALE GENOMIC DNA]</scope>
    <source>
        <strain evidence="2 3">BS15</strain>
    </source>
</reference>
<feature type="coiled-coil region" evidence="1">
    <location>
        <begin position="14"/>
        <end position="48"/>
    </location>
</feature>
<organism evidence="2 3">
    <name type="scientific">Rhodotorula paludigena</name>
    <dbReference type="NCBI Taxonomy" id="86838"/>
    <lineage>
        <taxon>Eukaryota</taxon>
        <taxon>Fungi</taxon>
        <taxon>Dikarya</taxon>
        <taxon>Basidiomycota</taxon>
        <taxon>Pucciniomycotina</taxon>
        <taxon>Microbotryomycetes</taxon>
        <taxon>Sporidiobolales</taxon>
        <taxon>Sporidiobolaceae</taxon>
        <taxon>Rhodotorula</taxon>
    </lineage>
</organism>
<protein>
    <submittedName>
        <fullName evidence="2">Uncharacterized protein</fullName>
    </submittedName>
</protein>
<name>A0AAV5GLF2_9BASI</name>
<dbReference type="AlphaFoldDB" id="A0AAV5GLF2"/>
<gene>
    <name evidence="2" type="ORF">Rhopal_002485-T1</name>
</gene>
<keyword evidence="1" id="KW-0175">Coiled coil</keyword>
<dbReference type="EMBL" id="BQKY01000005">
    <property type="protein sequence ID" value="GJN89498.1"/>
    <property type="molecule type" value="Genomic_DNA"/>
</dbReference>